<protein>
    <submittedName>
        <fullName evidence="2">RNA-dependent RNA polymerase</fullName>
        <ecNumber evidence="2">2.7.7.48</ecNumber>
    </submittedName>
</protein>
<dbReference type="GO" id="GO:0006351">
    <property type="term" value="P:DNA-templated transcription"/>
    <property type="evidence" value="ECO:0007669"/>
    <property type="project" value="InterPro"/>
</dbReference>
<name>A0AAU7YVL2_9VIRU</name>
<keyword evidence="2" id="KW-0808">Transferase</keyword>
<organism evidence="2">
    <name type="scientific">Fusarium odoratissimum mycovirus P2S</name>
    <dbReference type="NCBI Taxonomy" id="3140876"/>
    <lineage>
        <taxon>Viruses</taxon>
        <taxon>Riboviria</taxon>
    </lineage>
</organism>
<evidence type="ECO:0000313" key="2">
    <source>
        <dbReference type="EMBL" id="XCB13676.1"/>
    </source>
</evidence>
<accession>A0AAU7YVL2</accession>
<feature type="domain" description="RdRp catalytic" evidence="1">
    <location>
        <begin position="921"/>
        <end position="1108"/>
    </location>
</feature>
<dbReference type="EMBL" id="PP934671">
    <property type="protein sequence ID" value="XCB13676.1"/>
    <property type="molecule type" value="Genomic_RNA"/>
</dbReference>
<reference evidence="2" key="1">
    <citation type="submission" date="2024-06" db="EMBL/GenBank/DDBJ databases">
        <authorList>
            <person name="Lai Z.Q."/>
            <person name="Wong C.K.F."/>
            <person name="Mohd Ismail N.I."/>
            <person name="Vadamalai G."/>
        </authorList>
    </citation>
    <scope>NUCLEOTIDE SEQUENCE</scope>
</reference>
<sequence length="2136" mass="245053">MDRRSIATAVTSRLGAGEKVAAIISGLGNDNSYIPENLGQYSQFRRCLHDVVCRALLDSAHYKYEELTLESFGIQNLDKTMKRQKPDLFNVTENYIEIAEVTCTYAPESSVNEKCEKYSKFVDILRSNGYIVDFNVICMDLSDPEWPDKIPRISETFIELIEDMISALRVMHSTPKFAAIRKQEGGIYSVDRFQFKMEDKTLEELVWKATGVRLSSAMIRRKLNGVPRDSHQGYIDKIAQSIIDRPPTKRPTPNSAGMTPDVLIADFNKMKSTKPNTSKIPRILQLGAPVVLKYSPSTYDESILSLRQSGLTGGYIDYILTSLQVDCRLDDRLITLTLPQSVVDEEQKQGPGRKNYLRKNGIKSTRSEPTHIGLNDMHITMLDNFVEDIHRDVSQIDLPEIRIQDSEETGVHSSFLLESIEYEFRNDKSTAIALFYQRLANEIVINSMRRRKRNQYALGYTGFEGIYFLIAPGPQLRTENNVIFVKIISSHASLSSGFSAPWHATGNHWESDWLSVDTDRLKHWQRSRDRTIMCTLSNTERLVRPGTKLLQALKQEINCRNHSLLTLAYLENKQGTSTTNQTVRYMWMKSLGDKQFKGLMAKFPQRINSVLQSYIMQKSVASCIRICQTPLSDLVTTASLIRDEDTGNYDESTTGVANLMPRLFTNGPPVPISYNLNEIYWCMLYNKDRQNKTQDAMNILGKILKEEMKYDDEINYRRTDEQRVNYFLGTTSVLDDIEHIHSPNPESHYFSYRAVQAGVSLQDTHDENFGENGSWLNSLKLSNILNKNLSEFATFKASVKSICESVDPHDLNEVNKLGQRTKAIELVAEIVQNEQLQTASDVAMQFSGVNNINFEVVIQIFKKNQIGGVREIIILFIKARILFNIVEEIARLLSKSDRREILTKGRDKRLMMRADYEHICSSFPSGTPIQIIKESYDMTTWAQKFIPTIFIPLFEHHFTDFPGVRDLSHLIFLTHSNKRMEYPKALVEQWIKHPELKHDNAAIQKKKEKFLNDGEPWFVNHSNMCQGIPHYNSTVLALSCLSLRDALFQSCLKKLGVDQHIQWKTRVGSDDKGTIIGLDKSEKDSYYQYMLFGQCEHASERLHSMELSVKSASGHVMYELNSAFMANLETLSPTIKFAAASVDTIGTTSCTSFVNESYSRIRQMRENGCSSLTCSFAHSLNADHFYEIFDTRTNGENDLRDIMGVPMSKIPYDFGVYPTYDIDLQDIVGPEYWNYRILKANPESKPVKLLYTEINKREKEELFPNDSEALMKKDHFGINQGLVRQLSNMRRRLQANADQVEEYFVENPFIIIRGPETVEETKFSILSKLFTKGASEALRRTSPAIYIGRLSAFRTAKAWTSPFQNNESYNPDTNQIEHRELFINTTYREFLQNSLSLLDNKPPVNFSNFISVMYPQFRSYDVITSFVGKFGALKSSTKYYSQAVRTWTVNNFNYEYNTSLRNILETSFGRSQESSIEDVQEFKKMVGMRLASLADFKLECKQKGIRPLDMFYYMSKMYKNSKSSRIQAFASGPSTSGLHMTASVLKKYNHSPGMTVMLDVGIDEFDIQNETTLTRKLDSVKLYYNLILMSYSGNMTGDVQNFDLVMSNGSLLSEECKTIVRSIRSLSGFDYSTKKALRFLACELLEPPELREKLLTWKVSNYSYVKSQRNNRTRAGKSQWVGELEMLVNSTEDCYTLHEANGHRFIKCKQINDLPELYRSLREMCRVTGFELGTLFRNSPMRKNDIYLSPSTKTLHRSGVEGVNGMKLNVIFTPTFRYRRLVDMQGFRIKRSHDPKTFKLEYYLEDNGVRSATICHTNGEYYPVEIPACRVNGLNVKYLGVSVSRLFENRSWFFNYRLPMMTESNRMNFLTTDVDYSTVLRLESSDKKRIQEYIEVREEVNEESFAIMRNDGIRVLSQVDQEMIDAGASFDDLFRSAIESITMPTELTQHNDILEDWADDVEASVQQNDATLESLAKDEGNIELVNAIGYKKRMPRKAMMTINGLQQGSFMKSRVLDCFFTSQNVRNERTSQLANMIIWVSSMREGENDFTKGEFELLKTSLINHLLKSLEVNTGVKPAKMLQIINASNSYAMPIQTLYNLTTDKPIQSTDLLRSILEEEEEEQSYGEEEDSDLSE</sequence>
<dbReference type="InterPro" id="IPR007322">
    <property type="entry name" value="RNA_pol_bunyavir"/>
</dbReference>
<keyword evidence="2" id="KW-0696">RNA-directed RNA polymerase</keyword>
<dbReference type="GO" id="GO:0003968">
    <property type="term" value="F:RNA-directed RNA polymerase activity"/>
    <property type="evidence" value="ECO:0007669"/>
    <property type="project" value="UniProtKB-KW"/>
</dbReference>
<dbReference type="GO" id="GO:0039694">
    <property type="term" value="P:viral RNA genome replication"/>
    <property type="evidence" value="ECO:0007669"/>
    <property type="project" value="InterPro"/>
</dbReference>
<dbReference type="PROSITE" id="PS50525">
    <property type="entry name" value="RDRP_SSRNA_NEG_SEG"/>
    <property type="match status" value="1"/>
</dbReference>
<dbReference type="Pfam" id="PF04196">
    <property type="entry name" value="Bunya_RdRp"/>
    <property type="match status" value="1"/>
</dbReference>
<proteinExistence type="predicted"/>
<dbReference type="InterPro" id="IPR007099">
    <property type="entry name" value="RNA-dir_pol_NSvirus"/>
</dbReference>
<dbReference type="EC" id="2.7.7.48" evidence="2"/>
<evidence type="ECO:0000259" key="1">
    <source>
        <dbReference type="PROSITE" id="PS50525"/>
    </source>
</evidence>
<keyword evidence="2" id="KW-0548">Nucleotidyltransferase</keyword>